<keyword evidence="9" id="KW-0472">Membrane</keyword>
<keyword evidence="7" id="KW-0539">Nucleus</keyword>
<dbReference type="PANTHER" id="PTHR13257">
    <property type="entry name" value="NUCLEOPORIN NUP84-RELATED"/>
    <property type="match status" value="1"/>
</dbReference>
<dbReference type="InterPro" id="IPR037700">
    <property type="entry name" value="NUP88/NUP82"/>
</dbReference>
<keyword evidence="9" id="KW-1133">Transmembrane helix</keyword>
<feature type="coiled-coil region" evidence="8">
    <location>
        <begin position="541"/>
        <end position="628"/>
    </location>
</feature>
<accession>A0ABQ9F3P3</accession>
<keyword evidence="11" id="KW-1185">Reference proteome</keyword>
<evidence type="ECO:0000256" key="6">
    <source>
        <dbReference type="ARBA" id="ARBA00023132"/>
    </source>
</evidence>
<organism evidence="10 11">
    <name type="scientific">Tegillarca granosa</name>
    <name type="common">Malaysian cockle</name>
    <name type="synonym">Anadara granosa</name>
    <dbReference type="NCBI Taxonomy" id="220873"/>
    <lineage>
        <taxon>Eukaryota</taxon>
        <taxon>Metazoa</taxon>
        <taxon>Spiralia</taxon>
        <taxon>Lophotrochozoa</taxon>
        <taxon>Mollusca</taxon>
        <taxon>Bivalvia</taxon>
        <taxon>Autobranchia</taxon>
        <taxon>Pteriomorphia</taxon>
        <taxon>Arcoida</taxon>
        <taxon>Arcoidea</taxon>
        <taxon>Arcidae</taxon>
        <taxon>Tegillarca</taxon>
    </lineage>
</organism>
<protein>
    <recommendedName>
        <fullName evidence="12">Nuclear pore complex protein Nup88</fullName>
    </recommendedName>
</protein>
<evidence type="ECO:0000256" key="3">
    <source>
        <dbReference type="ARBA" id="ARBA00022816"/>
    </source>
</evidence>
<keyword evidence="8" id="KW-0175">Coiled coil</keyword>
<gene>
    <name evidence="10" type="ORF">KUTeg_009379</name>
</gene>
<evidence type="ECO:0000256" key="8">
    <source>
        <dbReference type="SAM" id="Coils"/>
    </source>
</evidence>
<evidence type="ECO:0000256" key="1">
    <source>
        <dbReference type="ARBA" id="ARBA00004567"/>
    </source>
</evidence>
<keyword evidence="3" id="KW-0509">mRNA transport</keyword>
<evidence type="ECO:0000313" key="11">
    <source>
        <dbReference type="Proteomes" id="UP001217089"/>
    </source>
</evidence>
<dbReference type="PANTHER" id="PTHR13257:SF0">
    <property type="entry name" value="NUCLEAR PORE COMPLEX PROTEIN NUP88"/>
    <property type="match status" value="1"/>
</dbReference>
<dbReference type="InterPro" id="IPR019321">
    <property type="entry name" value="Nucleoporin_Nup88"/>
</dbReference>
<evidence type="ECO:0000256" key="9">
    <source>
        <dbReference type="SAM" id="Phobius"/>
    </source>
</evidence>
<dbReference type="Proteomes" id="UP001217089">
    <property type="component" value="Unassembled WGS sequence"/>
</dbReference>
<dbReference type="EMBL" id="JARBDR010000440">
    <property type="protein sequence ID" value="KAJ8312006.1"/>
    <property type="molecule type" value="Genomic_DNA"/>
</dbReference>
<comment type="caution">
    <text evidence="10">The sequence shown here is derived from an EMBL/GenBank/DDBJ whole genome shotgun (WGS) entry which is preliminary data.</text>
</comment>
<dbReference type="Pfam" id="PF10168">
    <property type="entry name" value="Nup88"/>
    <property type="match status" value="2"/>
</dbReference>
<dbReference type="InterPro" id="IPR036322">
    <property type="entry name" value="WD40_repeat_dom_sf"/>
</dbReference>
<keyword evidence="4" id="KW-0653">Protein transport</keyword>
<feature type="transmembrane region" description="Helical" evidence="9">
    <location>
        <begin position="677"/>
        <end position="694"/>
    </location>
</feature>
<evidence type="ECO:0000313" key="10">
    <source>
        <dbReference type="EMBL" id="KAJ8312006.1"/>
    </source>
</evidence>
<dbReference type="SUPFAM" id="SSF50978">
    <property type="entry name" value="WD40 repeat-like"/>
    <property type="match status" value="1"/>
</dbReference>
<comment type="subcellular location">
    <subcellularLocation>
        <location evidence="1">Nucleus</location>
        <location evidence="1">Nuclear pore complex</location>
    </subcellularLocation>
</comment>
<sequence>MASVDNWRTCLNDQTFCKHLRENNAKDSRQKISSESKSLAAVQDSDLYVWDSYLSQLIYFNLKHLLPDSHERQSQYQTLLCTDVPRFDVDCLVFNQSGSYLAVWGQCGISVIELPQRWGKFAEFDGGKFSVSCKSVSIAEHYFASHKGVQLLQVLWHPGSEMDTHITFLTSDNTLSTYDIQEPNVPLQVIHLGDRDQNFSQSPTKRSYSAALGESATCFDFGPPLELGRKQKNLSLTNRDSYLVWPVYVVKGNGDVLIAYVDINESGPLTLPVQGPLTMHPPAEDNYGLDACFIQCIGTSPPVLVISTCEGKLHHCVVLSASDEDASIQSDSVWNTTQNRTVYESPSEISLYVYESIELELSLTTHSINTDQPIEDDFTCPIKLYKDPLCLERYHCSHAAGVHTVVLPWIQQFSQFCMDDQQECVVEHLICTKPLPSRTRYQKSSTLLVSSSPSKLIPSPLKQIQREPFDQYVAKLLQRSVSNPVFKSGRNTELSQQECFQLLSHTFIKEIRHHMQFIMIYFIQIDISPTQQVVRILTELKSQQLEDLDRLTDSKNNVREKAQDLAIKCDDCQEKHEEILRRIETVMRKLQSRLPVLSEAERSMKRELENMDEKLDTYKRSLQQLKIKQDYQRRQIEQKKKSNIASPVLQKNQHRQLKEIIKQERRSGRFVKTSEKYTAGIWMLMLMTYYFYIVPEYSYANQIKPIFSITFGLKRNQIFYRKE</sequence>
<name>A0ABQ9F3P3_TEGGR</name>
<evidence type="ECO:0000256" key="5">
    <source>
        <dbReference type="ARBA" id="ARBA00023010"/>
    </source>
</evidence>
<keyword evidence="5" id="KW-0811">Translocation</keyword>
<keyword evidence="9" id="KW-0812">Transmembrane</keyword>
<evidence type="ECO:0000256" key="4">
    <source>
        <dbReference type="ARBA" id="ARBA00022927"/>
    </source>
</evidence>
<reference evidence="10 11" key="1">
    <citation type="submission" date="2022-12" db="EMBL/GenBank/DDBJ databases">
        <title>Chromosome-level genome of Tegillarca granosa.</title>
        <authorList>
            <person name="Kim J."/>
        </authorList>
    </citation>
    <scope>NUCLEOTIDE SEQUENCE [LARGE SCALE GENOMIC DNA]</scope>
    <source>
        <strain evidence="10">Teg-2019</strain>
        <tissue evidence="10">Adductor muscle</tissue>
    </source>
</reference>
<evidence type="ECO:0008006" key="12">
    <source>
        <dbReference type="Google" id="ProtNLM"/>
    </source>
</evidence>
<keyword evidence="6" id="KW-0906">Nuclear pore complex</keyword>
<proteinExistence type="predicted"/>
<evidence type="ECO:0000256" key="7">
    <source>
        <dbReference type="ARBA" id="ARBA00023242"/>
    </source>
</evidence>
<evidence type="ECO:0000256" key="2">
    <source>
        <dbReference type="ARBA" id="ARBA00022448"/>
    </source>
</evidence>
<keyword evidence="2" id="KW-0813">Transport</keyword>